<dbReference type="InterPro" id="IPR001245">
    <property type="entry name" value="Ser-Thr/Tyr_kinase_cat_dom"/>
</dbReference>
<dbReference type="GO" id="GO:0007168">
    <property type="term" value="P:receptor guanylyl cyclase signaling pathway"/>
    <property type="evidence" value="ECO:0007669"/>
    <property type="project" value="TreeGrafter"/>
</dbReference>
<dbReference type="GO" id="GO:0035556">
    <property type="term" value="P:intracellular signal transduction"/>
    <property type="evidence" value="ECO:0007669"/>
    <property type="project" value="InterPro"/>
</dbReference>
<dbReference type="GO" id="GO:0001653">
    <property type="term" value="F:peptide receptor activity"/>
    <property type="evidence" value="ECO:0007669"/>
    <property type="project" value="TreeGrafter"/>
</dbReference>
<dbReference type="InterPro" id="IPR029787">
    <property type="entry name" value="Nucleotide_cyclase"/>
</dbReference>
<protein>
    <recommendedName>
        <fullName evidence="3">guanylate cyclase</fullName>
        <ecNumber evidence="3">4.6.1.2</ecNumber>
    </recommendedName>
</protein>
<evidence type="ECO:0000313" key="14">
    <source>
        <dbReference type="Proteomes" id="UP000079169"/>
    </source>
</evidence>
<dbReference type="Gene3D" id="3.40.50.2300">
    <property type="match status" value="1"/>
</dbReference>
<dbReference type="GeneID" id="103513210"/>
<feature type="compositionally biased region" description="Basic residues" evidence="11">
    <location>
        <begin position="124"/>
        <end position="134"/>
    </location>
</feature>
<dbReference type="InterPro" id="IPR028082">
    <property type="entry name" value="Peripla_BP_I"/>
</dbReference>
<keyword evidence="5" id="KW-0547">Nucleotide-binding</keyword>
<dbReference type="PANTHER" id="PTHR11920:SF474">
    <property type="entry name" value="RECEPTOR-TYPE GUANYLATE CYCLASE GYC76C"/>
    <property type="match status" value="1"/>
</dbReference>
<dbReference type="CDD" id="cd14042">
    <property type="entry name" value="PK_GC-A_B"/>
    <property type="match status" value="1"/>
</dbReference>
<sequence length="1157" mass="130716">MLSDDANIRQGNDRSDWKTHKENIIDDESDVKARKNNIINDKSGGKTRKDNTIDDKSDRKIRKNHTINGKTDKARKTTNRTNLETIDPIVDRSDDRMLNDESTNPDATQSTNDKVKTTLNSNKASKKYSTKPTKKFGDATKSGPNLPDNDRTDNSAIERTDDNNEDANVRDVNSTGNVSGDGRQRCPANGSCAANSSSPKTGLVKKNLTVGYLTATKGTIKNKQGLVISGAMTLALHDVSFFGPEGACYVSAVMAQAQNLPMISYKCSDDKTSHIPTFARTEPPDTQVTKSVIALLKYYDWKKFSILYEDISPWTTVADSLNKEAKQANLSVNHFFRMQDRHTCCEKQMQCCFDVYYYNVIQNTRNRTRIYVFLGSVVSLIELMAVMQSLNMFANGEYFVIYVDLMTYNEIEAHKYLYRIADMNRHKSCLEMKDLYARARSLLVVVLSPPGSDYAQFVERVKKYNTLDPFNFTDKFPYQPDQNDFQFEKIISIYAAYLYDSVRLYADALNALLNREGTNLTEEQIDSVALNGTAIIAEIIKRGTYHSVTGSTIKLDDNGDSEGNFSVLAFKPKEQIDSVALNGTAIIAEIIKRGTYHSVTGSTIKLDDNGDSEGNFSVLAFKPKDIQFSVINEQGQKSQFSCPFNMIPVAGFLHGPVPEYKLNSAKIQIDWPGPGKRKPDAEPSCGFEHELCPQVDSQQSSIIFAGVLGLLLFCSFVITISIYRKWKIELEIEGLLWKIDPSDIVGYPGKDMVASPSKTSLASATSYESRCGNQVFAVTGQYRNIVVRIKELKFMRTKNFSRETMKEMRALRDLRHDNVNSFIGACVEPMRVLIVTDYCAKGSLYDIVENEDIRLDKMFVASLVHDLTKGMTFLHRSPIGCHGNLKSSNCVVTSRWVLQVTDFGLHELRHCAENDSIGEHQYYRSLLWKAPELLRDTHAPIRGTQKADVYAFAVILHEIIGRRGPFGGCGLYEPKEIVNMVRQHPGEDCEEPFRPNLELLRDSCEPFVLACMRDCWAEAPESRPDFPTIRARLKHMKDGKQKNIIDQMMEMMEKYANNLEDLVNQRTMEVYEEKRKTEDLLHRMLPAPVASRLTRGYGVEPESYDLVTIYFSDIVGFTAMSAESTPLEVVNFLNDLYTLFDRIIKGYDVYKVSSFID</sequence>
<feature type="compositionally biased region" description="Basic and acidic residues" evidence="11">
    <location>
        <begin position="43"/>
        <end position="58"/>
    </location>
</feature>
<dbReference type="GO" id="GO:0005886">
    <property type="term" value="C:plasma membrane"/>
    <property type="evidence" value="ECO:0007669"/>
    <property type="project" value="TreeGrafter"/>
</dbReference>
<keyword evidence="15" id="KW-0675">Receptor</keyword>
<dbReference type="SUPFAM" id="SSF55073">
    <property type="entry name" value="Nucleotide cyclase"/>
    <property type="match status" value="1"/>
</dbReference>
<dbReference type="KEGG" id="dci:103513210"/>
<comment type="catalytic activity">
    <reaction evidence="1">
        <text>GTP = 3',5'-cyclic GMP + diphosphate</text>
        <dbReference type="Rhea" id="RHEA:13665"/>
        <dbReference type="ChEBI" id="CHEBI:33019"/>
        <dbReference type="ChEBI" id="CHEBI:37565"/>
        <dbReference type="ChEBI" id="CHEBI:57746"/>
        <dbReference type="EC" id="4.6.1.2"/>
    </reaction>
</comment>
<keyword evidence="6" id="KW-1133">Transmembrane helix</keyword>
<dbReference type="FunFam" id="1.10.510.10:FF:000545">
    <property type="entry name" value="Guanylate cyclase"/>
    <property type="match status" value="1"/>
</dbReference>
<evidence type="ECO:0000256" key="11">
    <source>
        <dbReference type="SAM" id="MobiDB-lite"/>
    </source>
</evidence>
<gene>
    <name evidence="15" type="primary">LOC103513210</name>
</gene>
<dbReference type="SUPFAM" id="SSF56112">
    <property type="entry name" value="Protein kinase-like (PK-like)"/>
    <property type="match status" value="1"/>
</dbReference>
<evidence type="ECO:0000256" key="10">
    <source>
        <dbReference type="ARBA" id="ARBA00023293"/>
    </source>
</evidence>
<keyword evidence="8" id="KW-0325">Glycoprotein</keyword>
<dbReference type="Pfam" id="PF07714">
    <property type="entry name" value="PK_Tyr_Ser-Thr"/>
    <property type="match status" value="1"/>
</dbReference>
<evidence type="ECO:0000313" key="15">
    <source>
        <dbReference type="RefSeq" id="XP_026682274.1"/>
    </source>
</evidence>
<dbReference type="GO" id="GO:0004672">
    <property type="term" value="F:protein kinase activity"/>
    <property type="evidence" value="ECO:0007669"/>
    <property type="project" value="InterPro"/>
</dbReference>
<evidence type="ECO:0000256" key="5">
    <source>
        <dbReference type="ARBA" id="ARBA00022741"/>
    </source>
</evidence>
<keyword evidence="14" id="KW-1185">Reference proteome</keyword>
<dbReference type="RefSeq" id="XP_026682274.1">
    <property type="nucleotide sequence ID" value="XM_026826473.1"/>
</dbReference>
<dbReference type="InterPro" id="IPR000719">
    <property type="entry name" value="Prot_kinase_dom"/>
</dbReference>
<dbReference type="CDD" id="cd07302">
    <property type="entry name" value="CHD"/>
    <property type="match status" value="1"/>
</dbReference>
<feature type="domain" description="Guanylate cyclase" evidence="13">
    <location>
        <begin position="1108"/>
        <end position="1157"/>
    </location>
</feature>
<evidence type="ECO:0000256" key="7">
    <source>
        <dbReference type="ARBA" id="ARBA00023136"/>
    </source>
</evidence>
<feature type="compositionally biased region" description="Basic and acidic residues" evidence="11">
    <location>
        <begin position="89"/>
        <end position="99"/>
    </location>
</feature>
<dbReference type="Proteomes" id="UP000079169">
    <property type="component" value="Unplaced"/>
</dbReference>
<dbReference type="EC" id="4.6.1.2" evidence="3"/>
<evidence type="ECO:0000256" key="6">
    <source>
        <dbReference type="ARBA" id="ARBA00022989"/>
    </source>
</evidence>
<dbReference type="Gene3D" id="6.10.250.780">
    <property type="match status" value="1"/>
</dbReference>
<evidence type="ECO:0000259" key="13">
    <source>
        <dbReference type="PROSITE" id="PS50125"/>
    </source>
</evidence>
<feature type="compositionally biased region" description="Basic and acidic residues" evidence="11">
    <location>
        <begin position="148"/>
        <end position="162"/>
    </location>
</feature>
<feature type="compositionally biased region" description="Basic and acidic residues" evidence="11">
    <location>
        <begin position="11"/>
        <end position="24"/>
    </location>
</feature>
<dbReference type="AlphaFoldDB" id="A0A3Q0J1D4"/>
<keyword evidence="10" id="KW-0141">cGMP biosynthesis</keyword>
<keyword evidence="7" id="KW-0472">Membrane</keyword>
<dbReference type="Pfam" id="PF01094">
    <property type="entry name" value="ANF_receptor"/>
    <property type="match status" value="1"/>
</dbReference>
<dbReference type="PaxDb" id="121845-A0A3Q0J1D4"/>
<dbReference type="Gene3D" id="3.30.70.1230">
    <property type="entry name" value="Nucleotide cyclase"/>
    <property type="match status" value="1"/>
</dbReference>
<dbReference type="Gene3D" id="1.10.510.10">
    <property type="entry name" value="Transferase(Phosphotransferase) domain 1"/>
    <property type="match status" value="1"/>
</dbReference>
<dbReference type="PROSITE" id="PS50011">
    <property type="entry name" value="PROTEIN_KINASE_DOM"/>
    <property type="match status" value="1"/>
</dbReference>
<dbReference type="InterPro" id="IPR050401">
    <property type="entry name" value="Cyclic_nucleotide_synthase"/>
</dbReference>
<dbReference type="Pfam" id="PF00211">
    <property type="entry name" value="Guanylate_cyc"/>
    <property type="match status" value="1"/>
</dbReference>
<evidence type="ECO:0000256" key="3">
    <source>
        <dbReference type="ARBA" id="ARBA00012202"/>
    </source>
</evidence>
<evidence type="ECO:0000259" key="12">
    <source>
        <dbReference type="PROSITE" id="PS50011"/>
    </source>
</evidence>
<dbReference type="GO" id="GO:0004016">
    <property type="term" value="F:adenylate cyclase activity"/>
    <property type="evidence" value="ECO:0007669"/>
    <property type="project" value="TreeGrafter"/>
</dbReference>
<dbReference type="SUPFAM" id="SSF53822">
    <property type="entry name" value="Periplasmic binding protein-like I"/>
    <property type="match status" value="2"/>
</dbReference>
<dbReference type="SMART" id="SM00044">
    <property type="entry name" value="CYCc"/>
    <property type="match status" value="1"/>
</dbReference>
<evidence type="ECO:0000256" key="9">
    <source>
        <dbReference type="ARBA" id="ARBA00023239"/>
    </source>
</evidence>
<feature type="compositionally biased region" description="Polar residues" evidence="11">
    <location>
        <begin position="100"/>
        <end position="123"/>
    </location>
</feature>
<dbReference type="InterPro" id="IPR001054">
    <property type="entry name" value="A/G_cyclase"/>
</dbReference>
<organism evidence="14 15">
    <name type="scientific">Diaphorina citri</name>
    <name type="common">Asian citrus psyllid</name>
    <dbReference type="NCBI Taxonomy" id="121845"/>
    <lineage>
        <taxon>Eukaryota</taxon>
        <taxon>Metazoa</taxon>
        <taxon>Ecdysozoa</taxon>
        <taxon>Arthropoda</taxon>
        <taxon>Hexapoda</taxon>
        <taxon>Insecta</taxon>
        <taxon>Pterygota</taxon>
        <taxon>Neoptera</taxon>
        <taxon>Paraneoptera</taxon>
        <taxon>Hemiptera</taxon>
        <taxon>Sternorrhyncha</taxon>
        <taxon>Psylloidea</taxon>
        <taxon>Psyllidae</taxon>
        <taxon>Diaphorininae</taxon>
        <taxon>Diaphorina</taxon>
    </lineage>
</organism>
<evidence type="ECO:0000256" key="8">
    <source>
        <dbReference type="ARBA" id="ARBA00023180"/>
    </source>
</evidence>
<dbReference type="GO" id="GO:0005524">
    <property type="term" value="F:ATP binding"/>
    <property type="evidence" value="ECO:0007669"/>
    <property type="project" value="InterPro"/>
</dbReference>
<dbReference type="GO" id="GO:0004383">
    <property type="term" value="F:guanylate cyclase activity"/>
    <property type="evidence" value="ECO:0007669"/>
    <property type="project" value="UniProtKB-EC"/>
</dbReference>
<keyword evidence="4" id="KW-0812">Transmembrane</keyword>
<evidence type="ECO:0000256" key="1">
    <source>
        <dbReference type="ARBA" id="ARBA00001436"/>
    </source>
</evidence>
<evidence type="ECO:0000256" key="4">
    <source>
        <dbReference type="ARBA" id="ARBA00022692"/>
    </source>
</evidence>
<comment type="subcellular location">
    <subcellularLocation>
        <location evidence="2">Membrane</location>
        <topology evidence="2">Single-pass membrane protein</topology>
    </subcellularLocation>
</comment>
<feature type="domain" description="Protein kinase" evidence="12">
    <location>
        <begin position="765"/>
        <end position="1038"/>
    </location>
</feature>
<proteinExistence type="predicted"/>
<dbReference type="InterPro" id="IPR011009">
    <property type="entry name" value="Kinase-like_dom_sf"/>
</dbReference>
<dbReference type="STRING" id="121845.A0A3Q0J1D4"/>
<feature type="region of interest" description="Disordered" evidence="11">
    <location>
        <begin position="1"/>
        <end position="199"/>
    </location>
</feature>
<reference evidence="15" key="1">
    <citation type="submission" date="2025-08" db="UniProtKB">
        <authorList>
            <consortium name="RefSeq"/>
        </authorList>
    </citation>
    <scope>IDENTIFICATION</scope>
</reference>
<dbReference type="PANTHER" id="PTHR11920">
    <property type="entry name" value="GUANYLYL CYCLASE"/>
    <property type="match status" value="1"/>
</dbReference>
<accession>A0A3Q0J1D4</accession>
<keyword evidence="9" id="KW-0456">Lyase</keyword>
<evidence type="ECO:0000256" key="2">
    <source>
        <dbReference type="ARBA" id="ARBA00004167"/>
    </source>
</evidence>
<dbReference type="InterPro" id="IPR001828">
    <property type="entry name" value="ANF_lig-bd_rcpt"/>
</dbReference>
<name>A0A3Q0J1D4_DIACI</name>
<dbReference type="PROSITE" id="PS50125">
    <property type="entry name" value="GUANYLATE_CYCLASE_2"/>
    <property type="match status" value="1"/>
</dbReference>